<evidence type="ECO:0000313" key="3">
    <source>
        <dbReference type="Proteomes" id="UP001161325"/>
    </source>
</evidence>
<gene>
    <name evidence="2" type="ORF">rosag_00710</name>
</gene>
<evidence type="ECO:0000313" key="2">
    <source>
        <dbReference type="EMBL" id="GLC23558.1"/>
    </source>
</evidence>
<dbReference type="InterPro" id="IPR022062">
    <property type="entry name" value="DUF3618"/>
</dbReference>
<protein>
    <recommendedName>
        <fullName evidence="4">DUF3618 domain-containing protein</fullName>
    </recommendedName>
</protein>
<proteinExistence type="predicted"/>
<comment type="caution">
    <text evidence="2">The sequence shown here is derived from an EMBL/GenBank/DDBJ whole genome shotgun (WGS) entry which is preliminary data.</text>
</comment>
<keyword evidence="3" id="KW-1185">Reference proteome</keyword>
<accession>A0AA37QD59</accession>
<feature type="region of interest" description="Disordered" evidence="1">
    <location>
        <begin position="279"/>
        <end position="317"/>
    </location>
</feature>
<feature type="compositionally biased region" description="Basic and acidic residues" evidence="1">
    <location>
        <begin position="14"/>
        <end position="30"/>
    </location>
</feature>
<dbReference type="Pfam" id="PF12277">
    <property type="entry name" value="DUF3618"/>
    <property type="match status" value="1"/>
</dbReference>
<feature type="region of interest" description="Disordered" evidence="1">
    <location>
        <begin position="1"/>
        <end position="30"/>
    </location>
</feature>
<dbReference type="EMBL" id="BRXS01000001">
    <property type="protein sequence ID" value="GLC23558.1"/>
    <property type="molecule type" value="Genomic_DNA"/>
</dbReference>
<sequence>MERPSEWTAPDAAPRQHDEREPDPTELRAGIRETRERLGETLEELGARLNPQHIRQQVKHDIRDATIGRVEHMARQAADRVQETRSSLADTIRENPIPAAMVGIGLGWLFMNRRRGGARSTYDAQYGGAYGELRPYRPRLDAYDTGAYGAGAYDARYAAGPSPYAGGHAGGYAGDASGAMDRVRERASETAHDVAERTQHAAHAAQAVAQQTRTQVTNQVRRVEDRFDEQPLVVGAATLALGLAAGLALPASDREVRLMGDARDRLVDRVKDAAEEAAGKVQHVAARVMDEAQDTAREAARDEGLTGSRSTQPSPQF</sequence>
<evidence type="ECO:0000256" key="1">
    <source>
        <dbReference type="SAM" id="MobiDB-lite"/>
    </source>
</evidence>
<dbReference type="Proteomes" id="UP001161325">
    <property type="component" value="Unassembled WGS sequence"/>
</dbReference>
<name>A0AA37QD59_9BACT</name>
<organism evidence="2 3">
    <name type="scientific">Roseisolibacter agri</name>
    <dbReference type="NCBI Taxonomy" id="2014610"/>
    <lineage>
        <taxon>Bacteria</taxon>
        <taxon>Pseudomonadati</taxon>
        <taxon>Gemmatimonadota</taxon>
        <taxon>Gemmatimonadia</taxon>
        <taxon>Gemmatimonadales</taxon>
        <taxon>Gemmatimonadaceae</taxon>
        <taxon>Roseisolibacter</taxon>
    </lineage>
</organism>
<dbReference type="AlphaFoldDB" id="A0AA37QD59"/>
<feature type="compositionally biased region" description="Basic and acidic residues" evidence="1">
    <location>
        <begin position="288"/>
        <end position="304"/>
    </location>
</feature>
<reference evidence="2" key="1">
    <citation type="submission" date="2022-08" db="EMBL/GenBank/DDBJ databases">
        <title>Draft genome sequencing of Roseisolibacter agri AW1220.</title>
        <authorList>
            <person name="Tobiishi Y."/>
            <person name="Tonouchi A."/>
        </authorList>
    </citation>
    <scope>NUCLEOTIDE SEQUENCE</scope>
    <source>
        <strain evidence="2">AW1220</strain>
    </source>
</reference>
<evidence type="ECO:0008006" key="4">
    <source>
        <dbReference type="Google" id="ProtNLM"/>
    </source>
</evidence>
<feature type="compositionally biased region" description="Polar residues" evidence="1">
    <location>
        <begin position="307"/>
        <end position="317"/>
    </location>
</feature>